<proteinExistence type="predicted"/>
<evidence type="ECO:0000313" key="2">
    <source>
        <dbReference type="Proteomes" id="UP001151532"/>
    </source>
</evidence>
<reference evidence="1" key="1">
    <citation type="submission" date="2022-11" db="EMBL/GenBank/DDBJ databases">
        <authorList>
            <person name="Hyden B.L."/>
            <person name="Feng K."/>
            <person name="Yates T."/>
            <person name="Jawdy S."/>
            <person name="Smart L.B."/>
            <person name="Muchero W."/>
        </authorList>
    </citation>
    <scope>NUCLEOTIDE SEQUENCE</scope>
    <source>
        <tissue evidence="1">Shoot tip</tissue>
    </source>
</reference>
<organism evidence="1 2">
    <name type="scientific">Salix purpurea</name>
    <name type="common">Purple osier willow</name>
    <dbReference type="NCBI Taxonomy" id="77065"/>
    <lineage>
        <taxon>Eukaryota</taxon>
        <taxon>Viridiplantae</taxon>
        <taxon>Streptophyta</taxon>
        <taxon>Embryophyta</taxon>
        <taxon>Tracheophyta</taxon>
        <taxon>Spermatophyta</taxon>
        <taxon>Magnoliopsida</taxon>
        <taxon>eudicotyledons</taxon>
        <taxon>Gunneridae</taxon>
        <taxon>Pentapetalae</taxon>
        <taxon>rosids</taxon>
        <taxon>fabids</taxon>
        <taxon>Malpighiales</taxon>
        <taxon>Salicaceae</taxon>
        <taxon>Saliceae</taxon>
        <taxon>Salix</taxon>
    </lineage>
</organism>
<dbReference type="AlphaFoldDB" id="A0A9Q0T8N1"/>
<evidence type="ECO:0000313" key="1">
    <source>
        <dbReference type="EMBL" id="KAJ6705409.1"/>
    </source>
</evidence>
<protein>
    <submittedName>
        <fullName evidence="1">Uncharacterized protein</fullName>
    </submittedName>
</protein>
<gene>
    <name evidence="1" type="ORF">OIU79_010165</name>
</gene>
<comment type="caution">
    <text evidence="1">The sequence shown here is derived from an EMBL/GenBank/DDBJ whole genome shotgun (WGS) entry which is preliminary data.</text>
</comment>
<reference evidence="1" key="2">
    <citation type="journal article" date="2023" name="Int. J. Mol. Sci.">
        <title>De Novo Assembly and Annotation of 11 Diverse Shrub Willow (Salix) Genomes Reveals Novel Gene Organization in Sex-Linked Regions.</title>
        <authorList>
            <person name="Hyden B."/>
            <person name="Feng K."/>
            <person name="Yates T.B."/>
            <person name="Jawdy S."/>
            <person name="Cereghino C."/>
            <person name="Smart L.B."/>
            <person name="Muchero W."/>
        </authorList>
    </citation>
    <scope>NUCLEOTIDE SEQUENCE</scope>
    <source>
        <tissue evidence="1">Shoot tip</tissue>
    </source>
</reference>
<dbReference type="Proteomes" id="UP001151532">
    <property type="component" value="Chromosome 3"/>
</dbReference>
<accession>A0A9Q0T8N1</accession>
<name>A0A9Q0T8N1_SALPP</name>
<sequence>MMYHVPPSIMELKDISYVKWPIVHLLNIHFHGNPCHASQHTSPYITNLEVQSLLPVECKLPTL</sequence>
<dbReference type="EMBL" id="JAPFFK010000016">
    <property type="protein sequence ID" value="KAJ6705409.1"/>
    <property type="molecule type" value="Genomic_DNA"/>
</dbReference>
<keyword evidence="2" id="KW-1185">Reference proteome</keyword>